<accession>Q7U973</accession>
<reference evidence="1 2" key="1">
    <citation type="journal article" date="2003" name="Nature">
        <title>The genome of a motile marine Synechococcus.</title>
        <authorList>
            <person name="Palenik B."/>
            <person name="Brahamsha B."/>
            <person name="Larimer F."/>
            <person name="Land M."/>
            <person name="Hauser L."/>
            <person name="Chain P."/>
            <person name="Lamerdin J."/>
            <person name="Regala W."/>
            <person name="Allen E.A."/>
            <person name="McCarren J."/>
            <person name="Paulsen I."/>
            <person name="Dufresne A."/>
            <person name="Partensky F."/>
            <person name="Webb E."/>
            <person name="Waterbury J."/>
        </authorList>
    </citation>
    <scope>NUCLEOTIDE SEQUENCE [LARGE SCALE GENOMIC DNA]</scope>
    <source>
        <strain evidence="1 2">WH8102</strain>
    </source>
</reference>
<proteinExistence type="predicted"/>
<name>Q7U973_PARMW</name>
<gene>
    <name evidence="1" type="ordered locus">SYNW0385</name>
</gene>
<dbReference type="AlphaFoldDB" id="Q7U973"/>
<evidence type="ECO:0008006" key="3">
    <source>
        <dbReference type="Google" id="ProtNLM"/>
    </source>
</evidence>
<dbReference type="InterPro" id="IPR012447">
    <property type="entry name" value="DUF1651"/>
</dbReference>
<dbReference type="EMBL" id="BX569690">
    <property type="protein sequence ID" value="CAE06900.1"/>
    <property type="molecule type" value="Genomic_DNA"/>
</dbReference>
<dbReference type="KEGG" id="syw:SYNW0385"/>
<dbReference type="eggNOG" id="ENOG5032328">
    <property type="taxonomic scope" value="Bacteria"/>
</dbReference>
<keyword evidence="2" id="KW-1185">Reference proteome</keyword>
<organism evidence="1 2">
    <name type="scientific">Parasynechococcus marenigrum (strain WH8102)</name>
    <dbReference type="NCBI Taxonomy" id="84588"/>
    <lineage>
        <taxon>Bacteria</taxon>
        <taxon>Bacillati</taxon>
        <taxon>Cyanobacteriota</taxon>
        <taxon>Cyanophyceae</taxon>
        <taxon>Synechococcales</taxon>
        <taxon>Prochlorococcaceae</taxon>
        <taxon>Parasynechococcus</taxon>
        <taxon>Parasynechococcus marenigrum</taxon>
    </lineage>
</organism>
<dbReference type="Pfam" id="PF07864">
    <property type="entry name" value="DUF1651"/>
    <property type="match status" value="1"/>
</dbReference>
<dbReference type="HOGENOM" id="CLU_181608_0_0_3"/>
<dbReference type="RefSeq" id="WP_011127259.1">
    <property type="nucleotide sequence ID" value="NC_005070.1"/>
</dbReference>
<sequence length="90" mass="10625">MSNEAPFKEDDPAKAGGEGWLVNEQQQKVVQFKPDEPTAHGQWVILRTFHWRPPDYPIPQTRRRMLRHNAIEAWNTMKKTGWRPCHPPVR</sequence>
<protein>
    <recommendedName>
        <fullName evidence="3">DUF1651 domain-containing protein</fullName>
    </recommendedName>
</protein>
<evidence type="ECO:0000313" key="1">
    <source>
        <dbReference type="EMBL" id="CAE06900.1"/>
    </source>
</evidence>
<evidence type="ECO:0000313" key="2">
    <source>
        <dbReference type="Proteomes" id="UP000001422"/>
    </source>
</evidence>
<dbReference type="Proteomes" id="UP000001422">
    <property type="component" value="Chromosome"/>
</dbReference>